<evidence type="ECO:0000256" key="10">
    <source>
        <dbReference type="SAM" id="Coils"/>
    </source>
</evidence>
<feature type="region of interest" description="Disordered" evidence="11">
    <location>
        <begin position="1"/>
        <end position="20"/>
    </location>
</feature>
<evidence type="ECO:0000256" key="9">
    <source>
        <dbReference type="PROSITE-ProRule" id="PRU00289"/>
    </source>
</evidence>
<accession>A0A1T4KHD9</accession>
<dbReference type="InterPro" id="IPR041027">
    <property type="entry name" value="FtsK_alpha"/>
</dbReference>
<evidence type="ECO:0000256" key="12">
    <source>
        <dbReference type="SAM" id="Phobius"/>
    </source>
</evidence>
<dbReference type="GO" id="GO:0016020">
    <property type="term" value="C:membrane"/>
    <property type="evidence" value="ECO:0007669"/>
    <property type="project" value="UniProtKB-SubCell"/>
</dbReference>
<proteinExistence type="inferred from homology"/>
<evidence type="ECO:0000313" key="14">
    <source>
        <dbReference type="EMBL" id="SJZ41842.1"/>
    </source>
</evidence>
<feature type="domain" description="FtsK" evidence="13">
    <location>
        <begin position="508"/>
        <end position="712"/>
    </location>
</feature>
<dbReference type="Pfam" id="PF09397">
    <property type="entry name" value="FtsK_gamma"/>
    <property type="match status" value="1"/>
</dbReference>
<comment type="similarity">
    <text evidence="2">Belongs to the FtsK/SpoIIIE/SftA family.</text>
</comment>
<dbReference type="OrthoDB" id="9807790at2"/>
<evidence type="ECO:0000256" key="6">
    <source>
        <dbReference type="ARBA" id="ARBA00022840"/>
    </source>
</evidence>
<dbReference type="EMBL" id="FUXI01000002">
    <property type="protein sequence ID" value="SJZ41842.1"/>
    <property type="molecule type" value="Genomic_DNA"/>
</dbReference>
<feature type="binding site" evidence="9">
    <location>
        <begin position="530"/>
        <end position="537"/>
    </location>
    <ligand>
        <name>ATP</name>
        <dbReference type="ChEBI" id="CHEBI:30616"/>
    </ligand>
</feature>
<feature type="coiled-coil region" evidence="10">
    <location>
        <begin position="208"/>
        <end position="238"/>
    </location>
</feature>
<keyword evidence="6 9" id="KW-0067">ATP-binding</keyword>
<keyword evidence="5" id="KW-0159">Chromosome partition</keyword>
<dbReference type="SUPFAM" id="SSF46785">
    <property type="entry name" value="Winged helix' DNA-binding domain"/>
    <property type="match status" value="1"/>
</dbReference>
<dbReference type="InterPro" id="IPR027417">
    <property type="entry name" value="P-loop_NTPase"/>
</dbReference>
<gene>
    <name evidence="14" type="ORF">SAMN02745116_00257</name>
</gene>
<dbReference type="InterPro" id="IPR003593">
    <property type="entry name" value="AAA+_ATPase"/>
</dbReference>
<dbReference type="CDD" id="cd01127">
    <property type="entry name" value="TrwB_TraG_TraD_VirD4"/>
    <property type="match status" value="1"/>
</dbReference>
<dbReference type="InterPro" id="IPR002543">
    <property type="entry name" value="FtsK_dom"/>
</dbReference>
<dbReference type="Pfam" id="PF17854">
    <property type="entry name" value="FtsK_alpha"/>
    <property type="match status" value="1"/>
</dbReference>
<dbReference type="GO" id="GO:0007059">
    <property type="term" value="P:chromosome segregation"/>
    <property type="evidence" value="ECO:0007669"/>
    <property type="project" value="UniProtKB-KW"/>
</dbReference>
<dbReference type="Pfam" id="PF01580">
    <property type="entry name" value="FtsK_SpoIIIE"/>
    <property type="match status" value="1"/>
</dbReference>
<dbReference type="InterPro" id="IPR036388">
    <property type="entry name" value="WH-like_DNA-bd_sf"/>
</dbReference>
<dbReference type="GO" id="GO:0005524">
    <property type="term" value="F:ATP binding"/>
    <property type="evidence" value="ECO:0007669"/>
    <property type="project" value="UniProtKB-UniRule"/>
</dbReference>
<evidence type="ECO:0000256" key="8">
    <source>
        <dbReference type="ARBA" id="ARBA00025923"/>
    </source>
</evidence>
<dbReference type="InterPro" id="IPR018541">
    <property type="entry name" value="Ftsk_gamma"/>
</dbReference>
<dbReference type="Proteomes" id="UP000190328">
    <property type="component" value="Unassembled WGS sequence"/>
</dbReference>
<keyword evidence="12" id="KW-0472">Membrane</keyword>
<keyword evidence="7" id="KW-0238">DNA-binding</keyword>
<feature type="transmembrane region" description="Helical" evidence="12">
    <location>
        <begin position="54"/>
        <end position="78"/>
    </location>
</feature>
<organism evidence="14 15">
    <name type="scientific">Pilibacter termitis</name>
    <dbReference type="NCBI Taxonomy" id="263852"/>
    <lineage>
        <taxon>Bacteria</taxon>
        <taxon>Bacillati</taxon>
        <taxon>Bacillota</taxon>
        <taxon>Bacilli</taxon>
        <taxon>Lactobacillales</taxon>
        <taxon>Enterococcaceae</taxon>
        <taxon>Pilibacter</taxon>
    </lineage>
</organism>
<dbReference type="InterPro" id="IPR050206">
    <property type="entry name" value="FtsK/SpoIIIE/SftA"/>
</dbReference>
<name>A0A1T4KHD9_9ENTE</name>
<dbReference type="SMART" id="SM00382">
    <property type="entry name" value="AAA"/>
    <property type="match status" value="1"/>
</dbReference>
<reference evidence="14 15" key="1">
    <citation type="submission" date="2017-02" db="EMBL/GenBank/DDBJ databases">
        <authorList>
            <person name="Peterson S.W."/>
        </authorList>
    </citation>
    <scope>NUCLEOTIDE SEQUENCE [LARGE SCALE GENOMIC DNA]</scope>
    <source>
        <strain evidence="14 15">ATCC BAA-1030</strain>
    </source>
</reference>
<dbReference type="AlphaFoldDB" id="A0A1T4KHD9"/>
<evidence type="ECO:0000256" key="2">
    <source>
        <dbReference type="ARBA" id="ARBA00006474"/>
    </source>
</evidence>
<evidence type="ECO:0000256" key="7">
    <source>
        <dbReference type="ARBA" id="ARBA00023125"/>
    </source>
</evidence>
<evidence type="ECO:0000259" key="13">
    <source>
        <dbReference type="PROSITE" id="PS50901"/>
    </source>
</evidence>
<protein>
    <recommendedName>
        <fullName evidence="3">DNA translocase FtsK</fullName>
    </recommendedName>
</protein>
<evidence type="ECO:0000256" key="5">
    <source>
        <dbReference type="ARBA" id="ARBA00022829"/>
    </source>
</evidence>
<sequence length="861" mass="95670">MAQRKKKTGRRSSKNSKKQQVQRREILIGLAGILIAIFSGFQLGYLGIQVANIFRIFVGNLFEILCLAVLVFSIYLIISPLFQSKGREKFWTVKRITGATLSFMSILLMNHALMFDSIKTKNPNILSTTWEMLVLDFRHGKVAENVGGGMIGAVEFSLTHFLVATLGSWLIAIVLLCIGICLFFGIGTSELSDWFHTVKEKIEEDPEILAKKEALRTQKQEARQLRKEQKAQAKLEKRSAYYEKRMQELANSQESEPEVEETPIPISTSTPTIMQKEEEILPPQTTELETLTPFSDEPIKQVGLPKVSLSSVKEEVVPVQESLELEVEEETFDPREIPFSDYEGEEGEVLGEREAEEARQQDVAINNLAIQELENPNYKLPQTSLLDPIPPSDQTGEIAIAEENMEKLRKTFESFKVDASIVNAQIGPSVTKFEVKPAIGVAVSRFKKMTDDIQLALGARDLRMEAPIPGKSLIGIEVPNAHISPVSYRDIAEKMKLHKDKYLEVPLGRDIYGGIQTMDLSAMPHVLVAGATGSGKSVAVNGIITSILFHAKPHEVKMVMVDPKMVELSVYNGIPHLLTPVVTNPKKASQALNKVVEEMERRYELFAQFGIRKMESYNAMVDFENAKLGKGAKKYAKMPYIVVIVDEMADLMMVSGKEVEAAIVRLAQKARAAGIHMILATQRPSVDVITGLIKANIPSRMAFAVSSGVDSRTILDQQGAEKLLGRGDMLYYPIGASHPIRVQGAFLSDQEVERVVEFVKTQQEVVYNENFDPGEVSETEGFSGGSSNSEVDPRYEEIKEYVISSGKASKSEWQRVFKMNFNTATVIMDTLEAEGIVGPDEGKKPRRVLVSGVANHSGEVE</sequence>
<evidence type="ECO:0000313" key="15">
    <source>
        <dbReference type="Proteomes" id="UP000190328"/>
    </source>
</evidence>
<keyword evidence="10" id="KW-0175">Coiled coil</keyword>
<evidence type="ECO:0000256" key="11">
    <source>
        <dbReference type="SAM" id="MobiDB-lite"/>
    </source>
</evidence>
<dbReference type="PROSITE" id="PS50901">
    <property type="entry name" value="FTSK"/>
    <property type="match status" value="1"/>
</dbReference>
<dbReference type="PANTHER" id="PTHR22683">
    <property type="entry name" value="SPORULATION PROTEIN RELATED"/>
    <property type="match status" value="1"/>
</dbReference>
<dbReference type="Gene3D" id="1.10.10.10">
    <property type="entry name" value="Winged helix-like DNA-binding domain superfamily/Winged helix DNA-binding domain"/>
    <property type="match status" value="1"/>
</dbReference>
<comment type="subunit">
    <text evidence="8">Homohexamer. Forms a ring that surrounds DNA.</text>
</comment>
<dbReference type="PANTHER" id="PTHR22683:SF41">
    <property type="entry name" value="DNA TRANSLOCASE FTSK"/>
    <property type="match status" value="1"/>
</dbReference>
<evidence type="ECO:0000256" key="3">
    <source>
        <dbReference type="ARBA" id="ARBA00020887"/>
    </source>
</evidence>
<dbReference type="SMART" id="SM00843">
    <property type="entry name" value="Ftsk_gamma"/>
    <property type="match status" value="1"/>
</dbReference>
<evidence type="ECO:0000256" key="1">
    <source>
        <dbReference type="ARBA" id="ARBA00004141"/>
    </source>
</evidence>
<keyword evidence="12" id="KW-1133">Transmembrane helix</keyword>
<dbReference type="STRING" id="263852.SAMN02745116_00257"/>
<dbReference type="InterPro" id="IPR036390">
    <property type="entry name" value="WH_DNA-bd_sf"/>
</dbReference>
<feature type="transmembrane region" description="Helical" evidence="12">
    <location>
        <begin position="99"/>
        <end position="118"/>
    </location>
</feature>
<evidence type="ECO:0000256" key="4">
    <source>
        <dbReference type="ARBA" id="ARBA00022741"/>
    </source>
</evidence>
<dbReference type="Gene3D" id="3.40.50.300">
    <property type="entry name" value="P-loop containing nucleotide triphosphate hydrolases"/>
    <property type="match status" value="1"/>
</dbReference>
<dbReference type="Gene3D" id="3.30.980.40">
    <property type="match status" value="1"/>
</dbReference>
<dbReference type="SUPFAM" id="SSF52540">
    <property type="entry name" value="P-loop containing nucleoside triphosphate hydrolases"/>
    <property type="match status" value="1"/>
</dbReference>
<feature type="transmembrane region" description="Helical" evidence="12">
    <location>
        <begin position="166"/>
        <end position="186"/>
    </location>
</feature>
<dbReference type="GO" id="GO:0003677">
    <property type="term" value="F:DNA binding"/>
    <property type="evidence" value="ECO:0007669"/>
    <property type="project" value="UniProtKB-KW"/>
</dbReference>
<comment type="subcellular location">
    <subcellularLocation>
        <location evidence="1">Membrane</location>
        <topology evidence="1">Multi-pass membrane protein</topology>
    </subcellularLocation>
</comment>
<dbReference type="RefSeq" id="WP_078806251.1">
    <property type="nucleotide sequence ID" value="NZ_FUXI01000002.1"/>
</dbReference>
<keyword evidence="4 9" id="KW-0547">Nucleotide-binding</keyword>
<feature type="transmembrane region" description="Helical" evidence="12">
    <location>
        <begin position="26"/>
        <end position="48"/>
    </location>
</feature>
<keyword evidence="12" id="KW-0812">Transmembrane</keyword>
<keyword evidence="15" id="KW-1185">Reference proteome</keyword>